<dbReference type="AlphaFoldDB" id="A0A517LMG1"/>
<dbReference type="OrthoDB" id="5413892at2759"/>
<gene>
    <name evidence="3" type="ORF">FKW77_002622</name>
</gene>
<evidence type="ECO:0000256" key="2">
    <source>
        <dbReference type="SAM" id="MobiDB-lite"/>
    </source>
</evidence>
<dbReference type="STRING" id="50376.A0A517LMG1"/>
<reference evidence="3 4" key="1">
    <citation type="submission" date="2019-07" db="EMBL/GenBank/DDBJ databases">
        <title>Finished genome of Venturia effusa.</title>
        <authorList>
            <person name="Young C.A."/>
            <person name="Cox M.P."/>
            <person name="Ganley A.R.D."/>
            <person name="David W.J."/>
        </authorList>
    </citation>
    <scope>NUCLEOTIDE SEQUENCE [LARGE SCALE GENOMIC DNA]</scope>
    <source>
        <strain evidence="4">albino</strain>
    </source>
</reference>
<proteinExistence type="predicted"/>
<evidence type="ECO:0000313" key="3">
    <source>
        <dbReference type="EMBL" id="QDS76811.1"/>
    </source>
</evidence>
<organism evidence="3 4">
    <name type="scientific">Venturia effusa</name>
    <dbReference type="NCBI Taxonomy" id="50376"/>
    <lineage>
        <taxon>Eukaryota</taxon>
        <taxon>Fungi</taxon>
        <taxon>Dikarya</taxon>
        <taxon>Ascomycota</taxon>
        <taxon>Pezizomycotina</taxon>
        <taxon>Dothideomycetes</taxon>
        <taxon>Pleosporomycetidae</taxon>
        <taxon>Venturiales</taxon>
        <taxon>Venturiaceae</taxon>
        <taxon>Venturia</taxon>
    </lineage>
</organism>
<feature type="region of interest" description="Disordered" evidence="2">
    <location>
        <begin position="1"/>
        <end position="23"/>
    </location>
</feature>
<dbReference type="SUPFAM" id="SSF58100">
    <property type="entry name" value="Bacterial hemolysins"/>
    <property type="match status" value="1"/>
</dbReference>
<feature type="coiled-coil region" evidence="1">
    <location>
        <begin position="34"/>
        <end position="61"/>
    </location>
</feature>
<protein>
    <submittedName>
        <fullName evidence="3">Uncharacterized protein</fullName>
    </submittedName>
</protein>
<dbReference type="Gene3D" id="1.20.5.340">
    <property type="match status" value="1"/>
</dbReference>
<evidence type="ECO:0000313" key="4">
    <source>
        <dbReference type="Proteomes" id="UP000316270"/>
    </source>
</evidence>
<dbReference type="EMBL" id="CP042200">
    <property type="protein sequence ID" value="QDS76811.1"/>
    <property type="molecule type" value="Genomic_DNA"/>
</dbReference>
<dbReference type="Proteomes" id="UP000316270">
    <property type="component" value="Chromosome 16"/>
</dbReference>
<keyword evidence="1" id="KW-0175">Coiled coil</keyword>
<keyword evidence="4" id="KW-1185">Reference proteome</keyword>
<feature type="compositionally biased region" description="Polar residues" evidence="2">
    <location>
        <begin position="1"/>
        <end position="19"/>
    </location>
</feature>
<sequence>MSDQPNSPAIDQDSQVPNTESDESVNLPAVASGVNDLTAAIQNLQESMEAVRNDITDLRTDLKGVRTCLGGLRTDFENLGGTVDGMNTTLSDVQRDGQATRQTVDRISTRLQASDHNFAARNVNSHLDPSQRLRRLHNTITNLVIPNFPNTRGSIDDMTDLTITAVLQELGISVRSSVALSVKQDVLRTAIGKPEVELPRRWILY</sequence>
<name>A0A517LMG1_9PEZI</name>
<accession>A0A517LMG1</accession>
<evidence type="ECO:0000256" key="1">
    <source>
        <dbReference type="SAM" id="Coils"/>
    </source>
</evidence>